<evidence type="ECO:0000256" key="7">
    <source>
        <dbReference type="ARBA" id="ARBA00023128"/>
    </source>
</evidence>
<dbReference type="InterPro" id="IPR013718">
    <property type="entry name" value="COQ9_C"/>
</dbReference>
<evidence type="ECO:0000256" key="5">
    <source>
        <dbReference type="ARBA" id="ARBA00022946"/>
    </source>
</evidence>
<keyword evidence="11" id="KW-1185">Reference proteome</keyword>
<sequence>MAAPSSARLLKLALPLISEHGFTRVALSRSVLHLPTPHPEPLSDAAVSALFGHGNVARKTLFNAWLEGGIESMQGSTTSASVKEALHARLAYNEPVLEHLPEAFALLAAPESGLPPIDSVPALKHAARVADQACYISGDPSNRLNWYTKRAALMGIYSAAELHQLNSPKTAHSFLDTLLSTSATIDSSVEEVKLFSSYILRSWAGIVRSRDIL</sequence>
<comment type="subcellular location">
    <subcellularLocation>
        <location evidence="1 8">Mitochondrion</location>
    </subcellularLocation>
</comment>
<evidence type="ECO:0000256" key="6">
    <source>
        <dbReference type="ARBA" id="ARBA00023121"/>
    </source>
</evidence>
<evidence type="ECO:0000313" key="10">
    <source>
        <dbReference type="EMBL" id="KAK7033307.1"/>
    </source>
</evidence>
<reference evidence="10 11" key="1">
    <citation type="journal article" date="2024" name="J Genomics">
        <title>Draft genome sequencing and assembly of Favolaschia claudopus CIRM-BRFM 2984 isolated from oak limbs.</title>
        <authorList>
            <person name="Navarro D."/>
            <person name="Drula E."/>
            <person name="Chaduli D."/>
            <person name="Cazenave R."/>
            <person name="Ahrendt S."/>
            <person name="Wang J."/>
            <person name="Lipzen A."/>
            <person name="Daum C."/>
            <person name="Barry K."/>
            <person name="Grigoriev I.V."/>
            <person name="Favel A."/>
            <person name="Rosso M.N."/>
            <person name="Martin F."/>
        </authorList>
    </citation>
    <scope>NUCLEOTIDE SEQUENCE [LARGE SCALE GENOMIC DNA]</scope>
    <source>
        <strain evidence="10 11">CIRM-BRFM 2984</strain>
    </source>
</reference>
<evidence type="ECO:0000259" key="9">
    <source>
        <dbReference type="Pfam" id="PF08511"/>
    </source>
</evidence>
<dbReference type="PANTHER" id="PTHR21427">
    <property type="entry name" value="UBIQUINONE BIOSYNTHESIS PROTEIN COQ9, MITOCHONDRIAL"/>
    <property type="match status" value="1"/>
</dbReference>
<evidence type="ECO:0000256" key="8">
    <source>
        <dbReference type="RuleBase" id="RU366063"/>
    </source>
</evidence>
<evidence type="ECO:0000313" key="11">
    <source>
        <dbReference type="Proteomes" id="UP001362999"/>
    </source>
</evidence>
<evidence type="ECO:0000256" key="1">
    <source>
        <dbReference type="ARBA" id="ARBA00004173"/>
    </source>
</evidence>
<keyword evidence="6 8" id="KW-0446">Lipid-binding</keyword>
<comment type="pathway">
    <text evidence="2 8">Cofactor biosynthesis; ubiquinone biosynthesis.</text>
</comment>
<keyword evidence="10" id="KW-0830">Ubiquinone</keyword>
<dbReference type="GO" id="GO:0008289">
    <property type="term" value="F:lipid binding"/>
    <property type="evidence" value="ECO:0007669"/>
    <property type="project" value="UniProtKB-UniRule"/>
</dbReference>
<organism evidence="10 11">
    <name type="scientific">Favolaschia claudopus</name>
    <dbReference type="NCBI Taxonomy" id="2862362"/>
    <lineage>
        <taxon>Eukaryota</taxon>
        <taxon>Fungi</taxon>
        <taxon>Dikarya</taxon>
        <taxon>Basidiomycota</taxon>
        <taxon>Agaricomycotina</taxon>
        <taxon>Agaricomycetes</taxon>
        <taxon>Agaricomycetidae</taxon>
        <taxon>Agaricales</taxon>
        <taxon>Marasmiineae</taxon>
        <taxon>Mycenaceae</taxon>
        <taxon>Favolaschia</taxon>
    </lineage>
</organism>
<feature type="domain" description="COQ9 C-terminal" evidence="9">
    <location>
        <begin position="122"/>
        <end position="171"/>
    </location>
</feature>
<accession>A0AAW0C2J4</accession>
<comment type="similarity">
    <text evidence="3 8">Belongs to the COQ9 family.</text>
</comment>
<comment type="caution">
    <text evidence="10">The sequence shown here is derived from an EMBL/GenBank/DDBJ whole genome shotgun (WGS) entry which is preliminary data.</text>
</comment>
<protein>
    <recommendedName>
        <fullName evidence="8">Ubiquinone biosynthesis protein</fullName>
    </recommendedName>
</protein>
<dbReference type="Proteomes" id="UP001362999">
    <property type="component" value="Unassembled WGS sequence"/>
</dbReference>
<keyword evidence="5" id="KW-0809">Transit peptide</keyword>
<dbReference type="InterPro" id="IPR012762">
    <property type="entry name" value="Ubiq_biosynth_COQ9"/>
</dbReference>
<dbReference type="AlphaFoldDB" id="A0AAW0C2J4"/>
<gene>
    <name evidence="10" type="ORF">R3P38DRAFT_2921967</name>
</gene>
<proteinExistence type="inferred from homology"/>
<name>A0AAW0C2J4_9AGAR</name>
<comment type="function">
    <text evidence="8">Membrane-associated protein that warps the membrane surface to access and bind aromatic isoprenes with high specificity, including ubiquinone (CoQ) isoprene intermediates and presents them directly to Coq7, therefore facilitating the Coq7-mediated hydroxylase step. Participates in the biosynthesis of coenzyme Q, also named ubiquinone, an essential lipid-soluble electron transporter for aerobic cellular respiration.</text>
</comment>
<dbReference type="Pfam" id="PF08511">
    <property type="entry name" value="COQ9"/>
    <property type="match status" value="1"/>
</dbReference>
<dbReference type="EMBL" id="JAWWNJ010000023">
    <property type="protein sequence ID" value="KAK7033307.1"/>
    <property type="molecule type" value="Genomic_DNA"/>
</dbReference>
<evidence type="ECO:0000256" key="3">
    <source>
        <dbReference type="ARBA" id="ARBA00010766"/>
    </source>
</evidence>
<dbReference type="GO" id="GO:0006744">
    <property type="term" value="P:ubiquinone biosynthetic process"/>
    <property type="evidence" value="ECO:0007669"/>
    <property type="project" value="UniProtKB-UniRule"/>
</dbReference>
<dbReference type="GO" id="GO:0005743">
    <property type="term" value="C:mitochondrial inner membrane"/>
    <property type="evidence" value="ECO:0007669"/>
    <property type="project" value="TreeGrafter"/>
</dbReference>
<dbReference type="PANTHER" id="PTHR21427:SF19">
    <property type="entry name" value="UBIQUINONE BIOSYNTHESIS PROTEIN COQ9, MITOCHONDRIAL"/>
    <property type="match status" value="1"/>
</dbReference>
<keyword evidence="7 8" id="KW-0496">Mitochondrion</keyword>
<evidence type="ECO:0000256" key="4">
    <source>
        <dbReference type="ARBA" id="ARBA00022688"/>
    </source>
</evidence>
<keyword evidence="4 8" id="KW-0831">Ubiquinone biosynthesis</keyword>
<evidence type="ECO:0000256" key="2">
    <source>
        <dbReference type="ARBA" id="ARBA00004749"/>
    </source>
</evidence>